<reference evidence="11 12" key="1">
    <citation type="submission" date="2018-06" db="EMBL/GenBank/DDBJ databases">
        <title>Genomic Encyclopedia of Archaeal and Bacterial Type Strains, Phase II (KMG-II): from individual species to whole genera.</title>
        <authorList>
            <person name="Goeker M."/>
        </authorList>
    </citation>
    <scope>NUCLEOTIDE SEQUENCE [LARGE SCALE GENOMIC DNA]</scope>
    <source>
        <strain evidence="11 12">DSM 22009</strain>
    </source>
</reference>
<dbReference type="Pfam" id="PF01743">
    <property type="entry name" value="PolyA_pol"/>
    <property type="match status" value="1"/>
</dbReference>
<feature type="domain" description="tRNA nucleotidyltransferase/poly(A) polymerase RNA and SrmB- binding" evidence="10">
    <location>
        <begin position="171"/>
        <end position="227"/>
    </location>
</feature>
<dbReference type="Gene3D" id="3.30.460.10">
    <property type="entry name" value="Beta Polymerase, domain 2"/>
    <property type="match status" value="1"/>
</dbReference>
<feature type="domain" description="Poly A polymerase head" evidence="9">
    <location>
        <begin position="15"/>
        <end position="137"/>
    </location>
</feature>
<name>A0A2W7QB27_9RHOB</name>
<dbReference type="PANTHER" id="PTHR46173">
    <property type="entry name" value="CCA TRNA NUCLEOTIDYLTRANSFERASE 1, MITOCHONDRIAL"/>
    <property type="match status" value="1"/>
</dbReference>
<protein>
    <submittedName>
        <fullName evidence="11">Poly(A) polymerase</fullName>
    </submittedName>
</protein>
<proteinExistence type="inferred from homology"/>
<evidence type="ECO:0000256" key="5">
    <source>
        <dbReference type="ARBA" id="ARBA00022723"/>
    </source>
</evidence>
<organism evidence="11 12">
    <name type="scientific">Palleronia aestuarii</name>
    <dbReference type="NCBI Taxonomy" id="568105"/>
    <lineage>
        <taxon>Bacteria</taxon>
        <taxon>Pseudomonadati</taxon>
        <taxon>Pseudomonadota</taxon>
        <taxon>Alphaproteobacteria</taxon>
        <taxon>Rhodobacterales</taxon>
        <taxon>Roseobacteraceae</taxon>
        <taxon>Palleronia</taxon>
    </lineage>
</organism>
<dbReference type="GO" id="GO:0000049">
    <property type="term" value="F:tRNA binding"/>
    <property type="evidence" value="ECO:0007669"/>
    <property type="project" value="TreeGrafter"/>
</dbReference>
<evidence type="ECO:0000256" key="2">
    <source>
        <dbReference type="ARBA" id="ARBA00022679"/>
    </source>
</evidence>
<evidence type="ECO:0000256" key="7">
    <source>
        <dbReference type="ARBA" id="ARBA00022842"/>
    </source>
</evidence>
<keyword evidence="5" id="KW-0479">Metal-binding</keyword>
<sequence>MQALLSALGSAGYAAFFVGGCVRNALLGREVDDIDIATDARPKRVIEIAEEAGFRAVPTGLEHGTVTIVTEAGPLEVTTFRRDVETDGRHAKVAFSTDVAEDAARRDFTMNALYAAPDGKVVDPMGGLDDLRARRVRFVGDARARISEDTLRILRYFRFHAWYGDPMEGLDAEALAACAEGADGLDRLSAERVGKEMLKLLAAPDPAPSVGAMAQAGILARLLPGAETATLTLLVHMEELAGAAPDPIRRLAALGGEEAAKRLRLSRRQTKALDLLRTEIGSAAGTAELSWRHGREAARDVELLRAASFEAPLPADLEARLDRGAGAILPVTGRDFADKVQGPEIGAGLAEAERRWIASGFTLGRDDLLG</sequence>
<dbReference type="SUPFAM" id="SSF81301">
    <property type="entry name" value="Nucleotidyltransferase"/>
    <property type="match status" value="1"/>
</dbReference>
<dbReference type="Gene3D" id="1.10.3090.10">
    <property type="entry name" value="cca-adding enzyme, domain 2"/>
    <property type="match status" value="1"/>
</dbReference>
<evidence type="ECO:0000256" key="3">
    <source>
        <dbReference type="ARBA" id="ARBA00022694"/>
    </source>
</evidence>
<dbReference type="GO" id="GO:0016779">
    <property type="term" value="F:nucleotidyltransferase activity"/>
    <property type="evidence" value="ECO:0007669"/>
    <property type="project" value="UniProtKB-KW"/>
</dbReference>
<dbReference type="InterPro" id="IPR002646">
    <property type="entry name" value="PolA_pol_head_dom"/>
</dbReference>
<dbReference type="AlphaFoldDB" id="A0A2W7QB27"/>
<keyword evidence="7" id="KW-0460">Magnesium</keyword>
<comment type="similarity">
    <text evidence="8">Belongs to the tRNA nucleotidyltransferase/poly(A) polymerase family.</text>
</comment>
<keyword evidence="12" id="KW-1185">Reference proteome</keyword>
<dbReference type="Pfam" id="PF12627">
    <property type="entry name" value="PolyA_pol_RNAbd"/>
    <property type="match status" value="1"/>
</dbReference>
<evidence type="ECO:0000259" key="10">
    <source>
        <dbReference type="Pfam" id="PF12627"/>
    </source>
</evidence>
<keyword evidence="8" id="KW-0694">RNA-binding</keyword>
<dbReference type="EMBL" id="QKZL01000002">
    <property type="protein sequence ID" value="PZX18949.1"/>
    <property type="molecule type" value="Genomic_DNA"/>
</dbReference>
<evidence type="ECO:0000256" key="4">
    <source>
        <dbReference type="ARBA" id="ARBA00022695"/>
    </source>
</evidence>
<gene>
    <name evidence="11" type="ORF">LX81_00643</name>
</gene>
<comment type="caution">
    <text evidence="11">The sequence shown here is derived from an EMBL/GenBank/DDBJ whole genome shotgun (WGS) entry which is preliminary data.</text>
</comment>
<evidence type="ECO:0000256" key="6">
    <source>
        <dbReference type="ARBA" id="ARBA00022741"/>
    </source>
</evidence>
<keyword evidence="6" id="KW-0547">Nucleotide-binding</keyword>
<dbReference type="GO" id="GO:0000166">
    <property type="term" value="F:nucleotide binding"/>
    <property type="evidence" value="ECO:0007669"/>
    <property type="project" value="UniProtKB-KW"/>
</dbReference>
<dbReference type="SUPFAM" id="SSF81891">
    <property type="entry name" value="Poly A polymerase C-terminal region-like"/>
    <property type="match status" value="1"/>
</dbReference>
<dbReference type="CDD" id="cd05398">
    <property type="entry name" value="NT_ClassII-CCAase"/>
    <property type="match status" value="1"/>
</dbReference>
<dbReference type="InterPro" id="IPR050264">
    <property type="entry name" value="Bact_CCA-adding_enz_type3_sf"/>
</dbReference>
<evidence type="ECO:0000256" key="1">
    <source>
        <dbReference type="ARBA" id="ARBA00001946"/>
    </source>
</evidence>
<keyword evidence="3" id="KW-0819">tRNA processing</keyword>
<dbReference type="InterPro" id="IPR032828">
    <property type="entry name" value="PolyA_RNA-bd"/>
</dbReference>
<dbReference type="GO" id="GO:0008033">
    <property type="term" value="P:tRNA processing"/>
    <property type="evidence" value="ECO:0007669"/>
    <property type="project" value="UniProtKB-KW"/>
</dbReference>
<evidence type="ECO:0000313" key="12">
    <source>
        <dbReference type="Proteomes" id="UP000248916"/>
    </source>
</evidence>
<accession>A0A2W7QB27</accession>
<keyword evidence="2 8" id="KW-0808">Transferase</keyword>
<comment type="cofactor">
    <cofactor evidence="1">
        <name>Mg(2+)</name>
        <dbReference type="ChEBI" id="CHEBI:18420"/>
    </cofactor>
</comment>
<dbReference type="InterPro" id="IPR043519">
    <property type="entry name" value="NT_sf"/>
</dbReference>
<evidence type="ECO:0000256" key="8">
    <source>
        <dbReference type="RuleBase" id="RU003953"/>
    </source>
</evidence>
<evidence type="ECO:0000313" key="11">
    <source>
        <dbReference type="EMBL" id="PZX18949.1"/>
    </source>
</evidence>
<dbReference type="Proteomes" id="UP000248916">
    <property type="component" value="Unassembled WGS sequence"/>
</dbReference>
<dbReference type="GO" id="GO:0046872">
    <property type="term" value="F:metal ion binding"/>
    <property type="evidence" value="ECO:0007669"/>
    <property type="project" value="UniProtKB-KW"/>
</dbReference>
<evidence type="ECO:0000259" key="9">
    <source>
        <dbReference type="Pfam" id="PF01743"/>
    </source>
</evidence>
<keyword evidence="4" id="KW-0548">Nucleotidyltransferase</keyword>
<dbReference type="PANTHER" id="PTHR46173:SF1">
    <property type="entry name" value="CCA TRNA NUCLEOTIDYLTRANSFERASE 1, MITOCHONDRIAL"/>
    <property type="match status" value="1"/>
</dbReference>